<evidence type="ECO:0000313" key="6">
    <source>
        <dbReference type="Proteomes" id="UP000033483"/>
    </source>
</evidence>
<feature type="domain" description="Flavoprotein" evidence="4">
    <location>
        <begin position="25"/>
        <end position="214"/>
    </location>
</feature>
<gene>
    <name evidence="5" type="ORF">TD95_003544</name>
</gene>
<dbReference type="GO" id="GO:0004633">
    <property type="term" value="F:phosphopantothenoylcysteine decarboxylase activity"/>
    <property type="evidence" value="ECO:0007669"/>
    <property type="project" value="TreeGrafter"/>
</dbReference>
<evidence type="ECO:0000313" key="5">
    <source>
        <dbReference type="EMBL" id="KKA26091.1"/>
    </source>
</evidence>
<sequence length="218" mass="24257">MSDHSLSNPQPAEDLAHHLDDGKVHLLLACSGSVATIKLPLIIAALGKHKNLSIRIVMTNASRHFLAGQEDEQPSLQQVRHMNNVDAIYFDQDEWVVPWSRGKAILHIELRRWADLMLIAPLSLNTLAKLANGLSDNLLTSIVRAWDPSKRLLVAPAGNTAMWNHPMTSKQLAIINEWEWIEVHRPQAGVLACGDAGDGKMKDWSQLVETVEKHLNLS</sequence>
<protein>
    <recommendedName>
        <fullName evidence="4">Flavoprotein domain-containing protein</fullName>
    </recommendedName>
</protein>
<dbReference type="EMBL" id="LAEV01002292">
    <property type="protein sequence ID" value="KKA26091.1"/>
    <property type="molecule type" value="Genomic_DNA"/>
</dbReference>
<evidence type="ECO:0000259" key="4">
    <source>
        <dbReference type="Pfam" id="PF02441"/>
    </source>
</evidence>
<comment type="similarity">
    <text evidence="2">Belongs to the HFCD (homooligomeric flavin containing Cys decarboxylase) superfamily.</text>
</comment>
<dbReference type="GO" id="GO:0010181">
    <property type="term" value="F:FMN binding"/>
    <property type="evidence" value="ECO:0007669"/>
    <property type="project" value="TreeGrafter"/>
</dbReference>
<proteinExistence type="inferred from homology"/>
<name>A0A0F4Z7L8_9PEZI</name>
<keyword evidence="6" id="KW-1185">Reference proteome</keyword>
<dbReference type="InterPro" id="IPR036551">
    <property type="entry name" value="Flavin_trans-like"/>
</dbReference>
<dbReference type="AlphaFoldDB" id="A0A0F4Z7L8"/>
<keyword evidence="1" id="KW-0173">Coenzyme A biosynthesis</keyword>
<dbReference type="Pfam" id="PF02441">
    <property type="entry name" value="Flavoprotein"/>
    <property type="match status" value="1"/>
</dbReference>
<dbReference type="GO" id="GO:0071513">
    <property type="term" value="C:phosphopantothenoylcysteine decarboxylase complex"/>
    <property type="evidence" value="ECO:0007669"/>
    <property type="project" value="TreeGrafter"/>
</dbReference>
<accession>A0A0F4Z7L8</accession>
<dbReference type="Proteomes" id="UP000033483">
    <property type="component" value="Unassembled WGS sequence"/>
</dbReference>
<feature type="transmembrane region" description="Helical" evidence="3">
    <location>
        <begin position="24"/>
        <end position="46"/>
    </location>
</feature>
<dbReference type="InterPro" id="IPR003382">
    <property type="entry name" value="Flavoprotein"/>
</dbReference>
<evidence type="ECO:0000256" key="3">
    <source>
        <dbReference type="SAM" id="Phobius"/>
    </source>
</evidence>
<dbReference type="GO" id="GO:0015937">
    <property type="term" value="P:coenzyme A biosynthetic process"/>
    <property type="evidence" value="ECO:0007669"/>
    <property type="project" value="UniProtKB-KW"/>
</dbReference>
<comment type="caution">
    <text evidence="5">The sequence shown here is derived from an EMBL/GenBank/DDBJ whole genome shotgun (WGS) entry which is preliminary data.</text>
</comment>
<evidence type="ECO:0000256" key="1">
    <source>
        <dbReference type="ARBA" id="ARBA00022993"/>
    </source>
</evidence>
<keyword evidence="3" id="KW-0472">Membrane</keyword>
<dbReference type="OrthoDB" id="1532798at2759"/>
<keyword evidence="3" id="KW-0812">Transmembrane</keyword>
<keyword evidence="3" id="KW-1133">Transmembrane helix</keyword>
<reference evidence="5 6" key="1">
    <citation type="submission" date="2015-03" db="EMBL/GenBank/DDBJ databases">
        <authorList>
            <person name="Radwan O."/>
            <person name="Al-Naeli F.A."/>
            <person name="Rendon G.A."/>
            <person name="Fields C."/>
        </authorList>
    </citation>
    <scope>NUCLEOTIDE SEQUENCE [LARGE SCALE GENOMIC DNA]</scope>
    <source>
        <strain evidence="5">CR-DP1</strain>
    </source>
</reference>
<dbReference type="PANTHER" id="PTHR14359">
    <property type="entry name" value="HOMO-OLIGOMERIC FLAVIN CONTAINING CYS DECARBOXYLASE FAMILY"/>
    <property type="match status" value="1"/>
</dbReference>
<dbReference type="SUPFAM" id="SSF52507">
    <property type="entry name" value="Homo-oligomeric flavin-containing Cys decarboxylases, HFCD"/>
    <property type="match status" value="1"/>
</dbReference>
<organism evidence="5 6">
    <name type="scientific">Thielaviopsis punctulata</name>
    <dbReference type="NCBI Taxonomy" id="72032"/>
    <lineage>
        <taxon>Eukaryota</taxon>
        <taxon>Fungi</taxon>
        <taxon>Dikarya</taxon>
        <taxon>Ascomycota</taxon>
        <taxon>Pezizomycotina</taxon>
        <taxon>Sordariomycetes</taxon>
        <taxon>Hypocreomycetidae</taxon>
        <taxon>Microascales</taxon>
        <taxon>Ceratocystidaceae</taxon>
        <taxon>Thielaviopsis</taxon>
    </lineage>
</organism>
<dbReference type="PANTHER" id="PTHR14359:SF6">
    <property type="entry name" value="PHOSPHOPANTOTHENOYLCYSTEINE DECARBOXYLASE"/>
    <property type="match status" value="1"/>
</dbReference>
<evidence type="ECO:0000256" key="2">
    <source>
        <dbReference type="ARBA" id="ARBA00038350"/>
    </source>
</evidence>
<dbReference type="Gene3D" id="3.40.50.1950">
    <property type="entry name" value="Flavin prenyltransferase-like"/>
    <property type="match status" value="1"/>
</dbReference>